<keyword evidence="6" id="KW-0645">Protease</keyword>
<comment type="catalytic activity">
    <reaction evidence="1 9">
        <text>Release of an N-terminal pyroglutamyl group from a polypeptide, the second amino acid generally not being Pro.</text>
        <dbReference type="EC" id="3.4.19.3"/>
    </reaction>
</comment>
<name>A0A9Q3VM04_9ACTN</name>
<evidence type="ECO:0000256" key="8">
    <source>
        <dbReference type="ARBA" id="ARBA00022807"/>
    </source>
</evidence>
<dbReference type="NCBIfam" id="TIGR00504">
    <property type="entry name" value="pyro_pdase"/>
    <property type="match status" value="1"/>
</dbReference>
<dbReference type="SUPFAM" id="SSF53182">
    <property type="entry name" value="Pyrrolidone carboxyl peptidase (pyroglutamate aminopeptidase)"/>
    <property type="match status" value="1"/>
</dbReference>
<dbReference type="InterPro" id="IPR033693">
    <property type="entry name" value="PGPEP1_Glu_AS"/>
</dbReference>
<dbReference type="PRINTS" id="PR00706">
    <property type="entry name" value="PYROGLUPTASE"/>
</dbReference>
<reference evidence="12" key="1">
    <citation type="submission" date="2021-12" db="EMBL/GenBank/DDBJ databases">
        <authorList>
            <person name="Lee J.-H."/>
            <person name="Kim S.-B."/>
        </authorList>
    </citation>
    <scope>NUCLEOTIDE SEQUENCE</scope>
    <source>
        <strain evidence="12">NR30</strain>
    </source>
</reference>
<dbReference type="Proteomes" id="UP001108029">
    <property type="component" value="Unassembled WGS sequence"/>
</dbReference>
<proteinExistence type="inferred from homology"/>
<evidence type="ECO:0000256" key="9">
    <source>
        <dbReference type="PROSITE-ProRule" id="PRU10076"/>
    </source>
</evidence>
<comment type="function">
    <text evidence="2">Removes 5-oxoproline from various penultimate amino acid residues except L-proline.</text>
</comment>
<dbReference type="RefSeq" id="WP_232649126.1">
    <property type="nucleotide sequence ID" value="NZ_JAJSBI010000006.1"/>
</dbReference>
<dbReference type="AlphaFoldDB" id="A0A9Q3VM04"/>
<dbReference type="PROSITE" id="PS01333">
    <property type="entry name" value="PYRASE_GLU"/>
    <property type="match status" value="1"/>
</dbReference>
<feature type="active site" evidence="10">
    <location>
        <position position="155"/>
    </location>
</feature>
<evidence type="ECO:0000313" key="13">
    <source>
        <dbReference type="Proteomes" id="UP001108029"/>
    </source>
</evidence>
<evidence type="ECO:0000256" key="6">
    <source>
        <dbReference type="ARBA" id="ARBA00022670"/>
    </source>
</evidence>
<dbReference type="EMBL" id="JAJSBI010000006">
    <property type="protein sequence ID" value="MCD9875004.1"/>
    <property type="molecule type" value="Genomic_DNA"/>
</dbReference>
<evidence type="ECO:0000313" key="12">
    <source>
        <dbReference type="EMBL" id="MCD9875004.1"/>
    </source>
</evidence>
<evidence type="ECO:0000256" key="2">
    <source>
        <dbReference type="ARBA" id="ARBA00002280"/>
    </source>
</evidence>
<organism evidence="12 13">
    <name type="scientific">Streptomyces guryensis</name>
    <dbReference type="NCBI Taxonomy" id="2886947"/>
    <lineage>
        <taxon>Bacteria</taxon>
        <taxon>Bacillati</taxon>
        <taxon>Actinomycetota</taxon>
        <taxon>Actinomycetes</taxon>
        <taxon>Kitasatosporales</taxon>
        <taxon>Streptomycetaceae</taxon>
        <taxon>Streptomyces</taxon>
    </lineage>
</organism>
<dbReference type="GO" id="GO:0016920">
    <property type="term" value="F:pyroglutamyl-peptidase activity"/>
    <property type="evidence" value="ECO:0007669"/>
    <property type="project" value="UniProtKB-EC"/>
</dbReference>
<gene>
    <name evidence="12" type="primary">pcp</name>
    <name evidence="12" type="ORF">LJ657_15225</name>
</gene>
<dbReference type="NCBIfam" id="NF009676">
    <property type="entry name" value="PRK13197.1"/>
    <property type="match status" value="1"/>
</dbReference>
<evidence type="ECO:0000256" key="5">
    <source>
        <dbReference type="ARBA" id="ARBA00022490"/>
    </source>
</evidence>
<keyword evidence="5" id="KW-0963">Cytoplasm</keyword>
<dbReference type="PIRSF" id="PIRSF015592">
    <property type="entry name" value="Prld-crbxl_pptds"/>
    <property type="match status" value="1"/>
</dbReference>
<comment type="caution">
    <text evidence="12">The sequence shown here is derived from an EMBL/GenBank/DDBJ whole genome shotgun (WGS) entry which is preliminary data.</text>
</comment>
<accession>A0A9Q3VM04</accession>
<dbReference type="PROSITE" id="PS01334">
    <property type="entry name" value="PYRASE_CYS"/>
    <property type="match status" value="1"/>
</dbReference>
<dbReference type="InterPro" id="IPR033694">
    <property type="entry name" value="PGPEP1_Cys_AS"/>
</dbReference>
<evidence type="ECO:0000256" key="11">
    <source>
        <dbReference type="SAM" id="MobiDB-lite"/>
    </source>
</evidence>
<dbReference type="Gene3D" id="3.40.630.20">
    <property type="entry name" value="Peptidase C15, pyroglutamyl peptidase I-like"/>
    <property type="match status" value="1"/>
</dbReference>
<comment type="subcellular location">
    <subcellularLocation>
        <location evidence="3">Cytoplasm</location>
    </subcellularLocation>
</comment>
<evidence type="ECO:0000256" key="7">
    <source>
        <dbReference type="ARBA" id="ARBA00022801"/>
    </source>
</evidence>
<protein>
    <recommendedName>
        <fullName evidence="9">Pyroglutamyl-peptidase I</fullName>
        <ecNumber evidence="9">3.4.19.3</ecNumber>
    </recommendedName>
</protein>
<feature type="active site" evidence="9">
    <location>
        <position position="92"/>
    </location>
</feature>
<keyword evidence="13" id="KW-1185">Reference proteome</keyword>
<keyword evidence="8" id="KW-0788">Thiol protease</keyword>
<dbReference type="InterPro" id="IPR036440">
    <property type="entry name" value="Peptidase_C15-like_sf"/>
</dbReference>
<dbReference type="EC" id="3.4.19.3" evidence="9"/>
<evidence type="ECO:0000256" key="1">
    <source>
        <dbReference type="ARBA" id="ARBA00001770"/>
    </source>
</evidence>
<dbReference type="InterPro" id="IPR029762">
    <property type="entry name" value="PGP-I_bact-type"/>
</dbReference>
<sequence length="240" mass="25704">MTNSLSSPSEATVSRVLLTGVEPFGRNYLNSAWEACRLVAESPPENTQLEVALLPCAFGDSIEELRKQILRVEPELVISTGQGGSRPDITIERVAINLNDAEGADNNGNQPIDEPIVADGPAAYFSSIPVKTCTEALLKAGIPASVSHTAGTFLCNHIAFGLAHLIATEFPDIRGGFVHIPFTPAQAADRQRRPSMASTTAADALRVVIATALSTSEDHSRASRATRSGPVRWFSRRSRK</sequence>
<comment type="similarity">
    <text evidence="4">Belongs to the peptidase C15 family.</text>
</comment>
<dbReference type="CDD" id="cd00501">
    <property type="entry name" value="Peptidase_C15"/>
    <property type="match status" value="1"/>
</dbReference>
<dbReference type="PANTHER" id="PTHR23402:SF1">
    <property type="entry name" value="PYROGLUTAMYL-PEPTIDASE I"/>
    <property type="match status" value="1"/>
</dbReference>
<dbReference type="Pfam" id="PF01470">
    <property type="entry name" value="Peptidase_C15"/>
    <property type="match status" value="1"/>
</dbReference>
<dbReference type="FunFam" id="3.40.630.20:FF:000001">
    <property type="entry name" value="Pyrrolidone-carboxylate peptidase"/>
    <property type="match status" value="1"/>
</dbReference>
<dbReference type="InterPro" id="IPR016125">
    <property type="entry name" value="Peptidase_C15-like"/>
</dbReference>
<dbReference type="PANTHER" id="PTHR23402">
    <property type="entry name" value="PROTEASE FAMILY C15 PYROGLUTAMYL-PEPTIDASE I-RELATED"/>
    <property type="match status" value="1"/>
</dbReference>
<feature type="region of interest" description="Disordered" evidence="11">
    <location>
        <begin position="218"/>
        <end position="240"/>
    </location>
</feature>
<dbReference type="GO" id="GO:0005829">
    <property type="term" value="C:cytosol"/>
    <property type="evidence" value="ECO:0007669"/>
    <property type="project" value="InterPro"/>
</dbReference>
<keyword evidence="7 12" id="KW-0378">Hydrolase</keyword>
<dbReference type="GO" id="GO:0006508">
    <property type="term" value="P:proteolysis"/>
    <property type="evidence" value="ECO:0007669"/>
    <property type="project" value="UniProtKB-KW"/>
</dbReference>
<dbReference type="InterPro" id="IPR000816">
    <property type="entry name" value="Peptidase_C15"/>
</dbReference>
<evidence type="ECO:0000256" key="3">
    <source>
        <dbReference type="ARBA" id="ARBA00004496"/>
    </source>
</evidence>
<evidence type="ECO:0000256" key="10">
    <source>
        <dbReference type="PROSITE-ProRule" id="PRU10077"/>
    </source>
</evidence>
<evidence type="ECO:0000256" key="4">
    <source>
        <dbReference type="ARBA" id="ARBA00006641"/>
    </source>
</evidence>